<proteinExistence type="predicted"/>
<protein>
    <submittedName>
        <fullName evidence="1">Uncharacterized protein</fullName>
    </submittedName>
</protein>
<reference evidence="1" key="1">
    <citation type="submission" date="2018-05" db="EMBL/GenBank/DDBJ databases">
        <authorList>
            <person name="Lanie J.A."/>
            <person name="Ng W.-L."/>
            <person name="Kazmierczak K.M."/>
            <person name="Andrzejewski T.M."/>
            <person name="Davidsen T.M."/>
            <person name="Wayne K.J."/>
            <person name="Tettelin H."/>
            <person name="Glass J.I."/>
            <person name="Rusch D."/>
            <person name="Podicherti R."/>
            <person name="Tsui H.-C.T."/>
            <person name="Winkler M.E."/>
        </authorList>
    </citation>
    <scope>NUCLEOTIDE SEQUENCE</scope>
</reference>
<dbReference type="AlphaFoldDB" id="A0A381SD41"/>
<name>A0A381SD41_9ZZZZ</name>
<dbReference type="EMBL" id="UINC01002958">
    <property type="protein sequence ID" value="SVA01980.1"/>
    <property type="molecule type" value="Genomic_DNA"/>
</dbReference>
<sequence length="86" mass="9708">MQTVRVVCHCEHAGWAYRQAQAVVVVVAGYRIPEHHAAPSRPPDLGMDNAVAFWHNEMFDETKCLDQEVDEGFRVAAANSWEEARV</sequence>
<organism evidence="1">
    <name type="scientific">marine metagenome</name>
    <dbReference type="NCBI Taxonomy" id="408172"/>
    <lineage>
        <taxon>unclassified sequences</taxon>
        <taxon>metagenomes</taxon>
        <taxon>ecological metagenomes</taxon>
    </lineage>
</organism>
<gene>
    <name evidence="1" type="ORF">METZ01_LOCUS54834</name>
</gene>
<evidence type="ECO:0000313" key="1">
    <source>
        <dbReference type="EMBL" id="SVA01980.1"/>
    </source>
</evidence>
<accession>A0A381SD41</accession>